<keyword evidence="3" id="KW-1185">Reference proteome</keyword>
<dbReference type="Proteomes" id="UP000321258">
    <property type="component" value="Unassembled WGS sequence"/>
</dbReference>
<sequence>MAQHFLLSRAARSLSLAKVARLSDDGAWTTFKLIRWCDTNGEPFCPRCGCLKHSFIATRKLFKCAGCRHQYSVTSGTIFASRKLPIRDHLLAIAIFANGAKGHSALQLSRDLDCQYRTAFVMAHKLREAVAAESAEATVSGTVEVDGAYFGGHVRPENRKEDRRDRRLAENQTGKRRVVVVIRERKGKALTFAFRAEAESIETIKARVAPGSVVHADEAAGWNKLHETFLTHRINHQQAYSDGEACTNQAESFFSRLRRSEMGIHHHVAGPYLAAYAGEMAWRENYRRVSNGEQYLMMTGASLRHAPSQVWKGYWQRHQKAA</sequence>
<evidence type="ECO:0000313" key="2">
    <source>
        <dbReference type="EMBL" id="GEO98268.1"/>
    </source>
</evidence>
<gene>
    <name evidence="2" type="ORF">MHA02_06560</name>
</gene>
<protein>
    <recommendedName>
        <fullName evidence="1">ISXO2-like transposase domain-containing protein</fullName>
    </recommendedName>
</protein>
<dbReference type="PANTHER" id="PTHR47163">
    <property type="entry name" value="DDE_TNP_IS1595 DOMAIN-CONTAINING PROTEIN"/>
    <property type="match status" value="1"/>
</dbReference>
<dbReference type="EMBL" id="BJZT01000005">
    <property type="protein sequence ID" value="GEO98268.1"/>
    <property type="molecule type" value="Genomic_DNA"/>
</dbReference>
<accession>A0A512IKV0</accession>
<proteinExistence type="predicted"/>
<dbReference type="InterPro" id="IPR024442">
    <property type="entry name" value="Transposase_Zn_ribbon"/>
</dbReference>
<reference evidence="2 3" key="1">
    <citation type="submission" date="2019-07" db="EMBL/GenBank/DDBJ databases">
        <title>Whole genome shotgun sequence of Methylobacterium haplocladii NBRC 107714.</title>
        <authorList>
            <person name="Hosoyama A."/>
            <person name="Uohara A."/>
            <person name="Ohji S."/>
            <person name="Ichikawa N."/>
        </authorList>
    </citation>
    <scope>NUCLEOTIDE SEQUENCE [LARGE SCALE GENOMIC DNA]</scope>
    <source>
        <strain evidence="2 3">NBRC 107714</strain>
    </source>
</reference>
<dbReference type="InterPro" id="IPR024445">
    <property type="entry name" value="Tnp_ISXO2-like"/>
</dbReference>
<organism evidence="2 3">
    <name type="scientific">Methylobacterium haplocladii</name>
    <dbReference type="NCBI Taxonomy" id="1176176"/>
    <lineage>
        <taxon>Bacteria</taxon>
        <taxon>Pseudomonadati</taxon>
        <taxon>Pseudomonadota</taxon>
        <taxon>Alphaproteobacteria</taxon>
        <taxon>Hyphomicrobiales</taxon>
        <taxon>Methylobacteriaceae</taxon>
        <taxon>Methylobacterium</taxon>
    </lineage>
</organism>
<dbReference type="NCBIfam" id="NF033547">
    <property type="entry name" value="transpos_IS1595"/>
    <property type="match status" value="1"/>
</dbReference>
<evidence type="ECO:0000259" key="1">
    <source>
        <dbReference type="SMART" id="SM01126"/>
    </source>
</evidence>
<dbReference type="Pfam" id="PF12760">
    <property type="entry name" value="Zn_ribbon_IS1595"/>
    <property type="match status" value="1"/>
</dbReference>
<dbReference type="PANTHER" id="PTHR47163:SF2">
    <property type="entry name" value="SI:DKEY-17M8.2"/>
    <property type="match status" value="1"/>
</dbReference>
<dbReference type="OrthoDB" id="271821at2"/>
<name>A0A512IKV0_9HYPH</name>
<dbReference type="AlphaFoldDB" id="A0A512IKV0"/>
<dbReference type="InterPro" id="IPR053164">
    <property type="entry name" value="IS1016-like_transposase"/>
</dbReference>
<comment type="caution">
    <text evidence="2">The sequence shown here is derived from an EMBL/GenBank/DDBJ whole genome shotgun (WGS) entry which is preliminary data.</text>
</comment>
<dbReference type="RefSeq" id="WP_147076533.1">
    <property type="nucleotide sequence ID" value="NZ_BJZT01000005.1"/>
</dbReference>
<feature type="domain" description="ISXO2-like transposase" evidence="1">
    <location>
        <begin position="138"/>
        <end position="285"/>
    </location>
</feature>
<evidence type="ECO:0000313" key="3">
    <source>
        <dbReference type="Proteomes" id="UP000321258"/>
    </source>
</evidence>
<dbReference type="Pfam" id="PF12762">
    <property type="entry name" value="DDE_Tnp_IS1595"/>
    <property type="match status" value="1"/>
</dbReference>
<dbReference type="SMART" id="SM01126">
    <property type="entry name" value="DDE_Tnp_IS1595"/>
    <property type="match status" value="1"/>
</dbReference>